<sequence>MSKNLTITHESTFNGNKVYIDKEGLVVEYLEGIESVLENALEQYARLFIVRVDLNLPTDFRGDDSAVMTRFFRSLKSQVAAYRRRSARLNRKPYRETTIRYVWAKECDTSTSSHYHVALIFDRNIFRSLGDFGEYQQSLANRIRNAWKRSVEAMYSGKEKPAIHFSKQGQYHLLRNSEEFGEVFQSVFYRLSYLAKRRTKHFGKRMNNFGHSHK</sequence>
<evidence type="ECO:0000313" key="5">
    <source>
        <dbReference type="EMBL" id="AIC64221.1"/>
    </source>
</evidence>
<dbReference type="AlphaFoldDB" id="A0A060KYG2"/>
<proteinExistence type="predicted"/>
<evidence type="ECO:0000313" key="6">
    <source>
        <dbReference type="EMBL" id="AIC64227.1"/>
    </source>
</evidence>
<gene>
    <name evidence="7" type="primary">yagK_1</name>
    <name evidence="9" type="ORF">D6U24_12475</name>
    <name evidence="7" type="ORF">ERS013200_03525</name>
    <name evidence="8" type="ORF">KIN13_15840</name>
    <name evidence="3" type="ORF">VC_0494</name>
</gene>
<dbReference type="Proteomes" id="UP000041770">
    <property type="component" value="Unassembled WGS sequence"/>
</dbReference>
<evidence type="ECO:0000313" key="4">
    <source>
        <dbReference type="EMBL" id="AIC64166.1"/>
    </source>
</evidence>
<dbReference type="EMBL" id="KJ626222">
    <property type="protein sequence ID" value="AIC64221.1"/>
    <property type="molecule type" value="Genomic_DNA"/>
</dbReference>
<dbReference type="EMBL" id="KJ626221">
    <property type="protein sequence ID" value="AIC64166.1"/>
    <property type="molecule type" value="Genomic_DNA"/>
</dbReference>
<evidence type="ECO:0000313" key="2">
    <source>
        <dbReference type="EMBL" id="AIC64122.1"/>
    </source>
</evidence>
<dbReference type="EMBL" id="KJ626220">
    <property type="protein sequence ID" value="AIC64134.1"/>
    <property type="molecule type" value="Genomic_DNA"/>
</dbReference>
<dbReference type="RefSeq" id="WP_000042053.1">
    <property type="nucleotide sequence ID" value="NZ_AP018677.1"/>
</dbReference>
<dbReference type="PATRIC" id="fig|666.1969.peg.2210"/>
<evidence type="ECO:0000313" key="11">
    <source>
        <dbReference type="Proteomes" id="UP000471242"/>
    </source>
</evidence>
<reference evidence="3" key="1">
    <citation type="submission" date="2014-03" db="EMBL/GenBank/DDBJ databases">
        <title>Complete sequence of Vibrio Seventh Pandemic Island VSP-2.</title>
        <authorList>
            <person name="Cherkasov A.V."/>
            <person name="Krasnov Y.M."/>
            <person name="Agafonov D.A."/>
            <person name="Smirnova N.I."/>
        </authorList>
    </citation>
    <scope>NUCLEOTIDE SEQUENCE</scope>
    <source>
        <strain evidence="2">L3226</strain>
        <strain evidence="4">M1293</strain>
        <strain evidence="3">M818</strain>
        <strain evidence="5">R17644</strain>
        <strain evidence="6">R18899</strain>
    </source>
</reference>
<dbReference type="InterPro" id="IPR057271">
    <property type="entry name" value="YagK_YfjJ_C"/>
</dbReference>
<evidence type="ECO:0000313" key="8">
    <source>
        <dbReference type="EMBL" id="MBS7674890.1"/>
    </source>
</evidence>
<accession>A0A060KYG2</accession>
<dbReference type="EMBL" id="QZRB01000017">
    <property type="protein sequence ID" value="MVD24169.1"/>
    <property type="molecule type" value="Genomic_DNA"/>
</dbReference>
<dbReference type="Proteomes" id="UP001196338">
    <property type="component" value="Unassembled WGS sequence"/>
</dbReference>
<dbReference type="EMBL" id="KJ626219">
    <property type="protein sequence ID" value="AIC64122.1"/>
    <property type="molecule type" value="Genomic_DNA"/>
</dbReference>
<dbReference type="Pfam" id="PF11726">
    <property type="entry name" value="YagK_YfjJ_C"/>
    <property type="match status" value="1"/>
</dbReference>
<protein>
    <submittedName>
        <fullName evidence="8">Inovirus Gp2 family protein</fullName>
    </submittedName>
    <submittedName>
        <fullName evidence="7">Prophage protein</fullName>
    </submittedName>
</protein>
<reference evidence="7 10" key="2">
    <citation type="submission" date="2015-07" db="EMBL/GenBank/DDBJ databases">
        <authorList>
            <consortium name="Pathogen Informatics"/>
        </authorList>
    </citation>
    <scope>NUCLEOTIDE SEQUENCE [LARGE SCALE GENOMIC DNA]</scope>
    <source>
        <strain evidence="7 10">A316</strain>
    </source>
</reference>
<dbReference type="EMBL" id="CWQY01000036">
    <property type="protein sequence ID" value="CSD20621.1"/>
    <property type="molecule type" value="Genomic_DNA"/>
</dbReference>
<evidence type="ECO:0000313" key="3">
    <source>
        <dbReference type="EMBL" id="AIC64134.1"/>
    </source>
</evidence>
<organism evidence="3">
    <name type="scientific">Vibrio cholerae</name>
    <dbReference type="NCBI Taxonomy" id="666"/>
    <lineage>
        <taxon>Bacteria</taxon>
        <taxon>Pseudomonadati</taxon>
        <taxon>Pseudomonadota</taxon>
        <taxon>Gammaproteobacteria</taxon>
        <taxon>Vibrionales</taxon>
        <taxon>Vibrionaceae</taxon>
        <taxon>Vibrio</taxon>
    </lineage>
</organism>
<reference evidence="8" key="5">
    <citation type="submission" date="2023-08" db="EMBL/GenBank/DDBJ databases">
        <title>Vibrio cholerae Outbreaks in Tanzania Exemplify Founder Flush: Simultaneous Increases in Population Size and Genetic Diversity.</title>
        <authorList>
            <person name="Debes A.K."/>
            <person name="Mohammed A."/>
            <person name="Maseke I."/>
            <person name="Almeida M."/>
            <person name="Li S."/>
            <person name="Matimba H."/>
            <person name="Joachim A."/>
            <person name="Mizinduko M."/>
            <person name="Nyanga S."/>
            <person name="Kelly M."/>
            <person name="Kachwamba Y."/>
            <person name="Schaffer A.M."/>
            <person name="Nyanga A.S."/>
            <person name="Mghamba J."/>
            <person name="Mosha F.S."/>
            <person name="Sack D.A."/>
            <person name="Stine O.C."/>
        </authorList>
    </citation>
    <scope>NUCLEOTIDE SEQUENCE</scope>
    <source>
        <strain evidence="8">TDS0091212</strain>
    </source>
</reference>
<name>A0A060KYG2_VIBCL</name>
<reference evidence="9 11" key="3">
    <citation type="submission" date="2018-09" db="EMBL/GenBank/DDBJ databases">
        <title>Genomic epidemiology reveals two lineages of Vibrio cholerae that can cause global cholera epidemics despite absence of cholera toxin gene.</title>
        <authorList>
            <person name="Wang H."/>
            <person name="Zen W."/>
            <person name="Yu H."/>
            <person name="Zhang W."/>
            <person name="Pan J."/>
            <person name="Yang C."/>
            <person name="Cui Y."/>
        </authorList>
    </citation>
    <scope>NUCLEOTIDE SEQUENCE [LARGE SCALE GENOMIC DNA]</scope>
    <source>
        <strain evidence="9 11">00-1_S85</strain>
    </source>
</reference>
<evidence type="ECO:0000313" key="10">
    <source>
        <dbReference type="Proteomes" id="UP000041770"/>
    </source>
</evidence>
<dbReference type="EMBL" id="JAHBND010000663">
    <property type="protein sequence ID" value="MBS7674890.1"/>
    <property type="molecule type" value="Genomic_DNA"/>
</dbReference>
<evidence type="ECO:0000259" key="1">
    <source>
        <dbReference type="Pfam" id="PF11726"/>
    </source>
</evidence>
<dbReference type="EMBL" id="KJ626223">
    <property type="protein sequence ID" value="AIC64227.1"/>
    <property type="molecule type" value="Genomic_DNA"/>
</dbReference>
<feature type="domain" description="YagK/YfjJ C-terminal" evidence="1">
    <location>
        <begin position="41"/>
        <end position="212"/>
    </location>
</feature>
<reference evidence="8" key="4">
    <citation type="submission" date="2021-05" db="EMBL/GenBank/DDBJ databases">
        <authorList>
            <person name="Stine C."/>
        </authorList>
    </citation>
    <scope>NUCLEOTIDE SEQUENCE</scope>
    <source>
        <strain evidence="8">TDS0091212</strain>
    </source>
</reference>
<evidence type="ECO:0000313" key="7">
    <source>
        <dbReference type="EMBL" id="CSD20621.1"/>
    </source>
</evidence>
<evidence type="ECO:0000313" key="9">
    <source>
        <dbReference type="EMBL" id="MVD24169.1"/>
    </source>
</evidence>
<dbReference type="Proteomes" id="UP000471242">
    <property type="component" value="Unassembled WGS sequence"/>
</dbReference>